<name>A0A4Q1CIN6_9BACT</name>
<evidence type="ECO:0000313" key="4">
    <source>
        <dbReference type="Proteomes" id="UP000290204"/>
    </source>
</evidence>
<proteinExistence type="predicted"/>
<dbReference type="InterPro" id="IPR051916">
    <property type="entry name" value="GPI-anchor_lipid_remodeler"/>
</dbReference>
<dbReference type="GO" id="GO:0016020">
    <property type="term" value="C:membrane"/>
    <property type="evidence" value="ECO:0007669"/>
    <property type="project" value="GOC"/>
</dbReference>
<protein>
    <recommendedName>
        <fullName evidence="2">Endonuclease/exonuclease/phosphatase domain-containing protein</fullName>
    </recommendedName>
</protein>
<feature type="domain" description="Endonuclease/exonuclease/phosphatase" evidence="2">
    <location>
        <begin position="108"/>
        <end position="368"/>
    </location>
</feature>
<feature type="transmembrane region" description="Helical" evidence="1">
    <location>
        <begin position="12"/>
        <end position="33"/>
    </location>
</feature>
<dbReference type="SUPFAM" id="SSF56219">
    <property type="entry name" value="DNase I-like"/>
    <property type="match status" value="1"/>
</dbReference>
<dbReference type="GO" id="GO:0003824">
    <property type="term" value="F:catalytic activity"/>
    <property type="evidence" value="ECO:0007669"/>
    <property type="project" value="InterPro"/>
</dbReference>
<keyword evidence="1" id="KW-0812">Transmembrane</keyword>
<dbReference type="Pfam" id="PF03372">
    <property type="entry name" value="Exo_endo_phos"/>
    <property type="match status" value="1"/>
</dbReference>
<dbReference type="CDD" id="cd09084">
    <property type="entry name" value="EEP-2"/>
    <property type="match status" value="1"/>
</dbReference>
<sequence length="380" mass="43589">MAGFFRSFTKRIIIICNIAVSVCMLLLYLLPALPASVSWIVNLFALLFPFLLLLQLGFLVFWVIVKRKLALIPVITILLSWNLIGSFFGFHAGAKQTTNKEAGTFRVVTWNAHLFNFFENKGLLDDAMLQEAKKKKADVLAIQELVFSLDTSSPITLQKVKQKLGYKYVAAANDRAFGVHTNIRQKNERYHPFCVAIFSNYPIIRWKKEQSIKEYNHTFLWADLLINGDTIRFFNIHLQSMHFAKKDYEFIENIDQQDMGDVQTAGKNILRKMKTANLLRSSQARDIRKVIEESPYPVVLCGDMNDVPNSNAYQIISDDLYDAFTEKGWGIGRTFKFLSPTLRIDYVLHSKALSVKQVQVHKTNRSDHSPVLADFKLPQK</sequence>
<comment type="caution">
    <text evidence="3">The sequence shown here is derived from an EMBL/GenBank/DDBJ whole genome shotgun (WGS) entry which is preliminary data.</text>
</comment>
<evidence type="ECO:0000256" key="1">
    <source>
        <dbReference type="SAM" id="Phobius"/>
    </source>
</evidence>
<feature type="transmembrane region" description="Helical" evidence="1">
    <location>
        <begin position="69"/>
        <end position="90"/>
    </location>
</feature>
<keyword evidence="1" id="KW-0472">Membrane</keyword>
<dbReference type="AlphaFoldDB" id="A0A4Q1CIN6"/>
<dbReference type="InterPro" id="IPR036691">
    <property type="entry name" value="Endo/exonu/phosph_ase_sf"/>
</dbReference>
<keyword evidence="4" id="KW-1185">Reference proteome</keyword>
<dbReference type="GO" id="GO:0006506">
    <property type="term" value="P:GPI anchor biosynthetic process"/>
    <property type="evidence" value="ECO:0007669"/>
    <property type="project" value="TreeGrafter"/>
</dbReference>
<dbReference type="Gene3D" id="3.60.10.10">
    <property type="entry name" value="Endonuclease/exonuclease/phosphatase"/>
    <property type="match status" value="1"/>
</dbReference>
<dbReference type="Proteomes" id="UP000290204">
    <property type="component" value="Unassembled WGS sequence"/>
</dbReference>
<evidence type="ECO:0000259" key="2">
    <source>
        <dbReference type="Pfam" id="PF03372"/>
    </source>
</evidence>
<dbReference type="PANTHER" id="PTHR14859">
    <property type="entry name" value="CALCOFLUOR WHITE HYPERSENSITIVE PROTEIN PRECURSOR"/>
    <property type="match status" value="1"/>
</dbReference>
<accession>A0A4Q1CIN6</accession>
<keyword evidence="1" id="KW-1133">Transmembrane helix</keyword>
<organism evidence="3 4">
    <name type="scientific">Lacibacter luteus</name>
    <dbReference type="NCBI Taxonomy" id="2508719"/>
    <lineage>
        <taxon>Bacteria</taxon>
        <taxon>Pseudomonadati</taxon>
        <taxon>Bacteroidota</taxon>
        <taxon>Chitinophagia</taxon>
        <taxon>Chitinophagales</taxon>
        <taxon>Chitinophagaceae</taxon>
        <taxon>Lacibacter</taxon>
    </lineage>
</organism>
<dbReference type="RefSeq" id="WP_129130436.1">
    <property type="nucleotide sequence ID" value="NZ_SDHW01000002.1"/>
</dbReference>
<dbReference type="EMBL" id="SDHW01000002">
    <property type="protein sequence ID" value="RXK60476.1"/>
    <property type="molecule type" value="Genomic_DNA"/>
</dbReference>
<dbReference type="OrthoDB" id="635146at2"/>
<feature type="transmembrane region" description="Helical" evidence="1">
    <location>
        <begin position="39"/>
        <end position="62"/>
    </location>
</feature>
<dbReference type="PANTHER" id="PTHR14859:SF15">
    <property type="entry name" value="ENDONUCLEASE_EXONUCLEASE_PHOSPHATASE DOMAIN-CONTAINING PROTEIN"/>
    <property type="match status" value="1"/>
</dbReference>
<gene>
    <name evidence="3" type="ORF">ESA94_08380</name>
</gene>
<evidence type="ECO:0000313" key="3">
    <source>
        <dbReference type="EMBL" id="RXK60476.1"/>
    </source>
</evidence>
<dbReference type="InterPro" id="IPR005135">
    <property type="entry name" value="Endo/exonuclease/phosphatase"/>
</dbReference>
<reference evidence="3 4" key="1">
    <citation type="submission" date="2019-01" db="EMBL/GenBank/DDBJ databases">
        <title>Lacibacter sp. strain TTM-7.</title>
        <authorList>
            <person name="Chen W.-M."/>
        </authorList>
    </citation>
    <scope>NUCLEOTIDE SEQUENCE [LARGE SCALE GENOMIC DNA]</scope>
    <source>
        <strain evidence="3 4">TTM-7</strain>
    </source>
</reference>